<accession>A0A3M7RU72</accession>
<dbReference type="Proteomes" id="UP000276133">
    <property type="component" value="Unassembled WGS sequence"/>
</dbReference>
<protein>
    <submittedName>
        <fullName evidence="1">Uncharacterized protein</fullName>
    </submittedName>
</protein>
<organism evidence="1 2">
    <name type="scientific">Brachionus plicatilis</name>
    <name type="common">Marine rotifer</name>
    <name type="synonym">Brachionus muelleri</name>
    <dbReference type="NCBI Taxonomy" id="10195"/>
    <lineage>
        <taxon>Eukaryota</taxon>
        <taxon>Metazoa</taxon>
        <taxon>Spiralia</taxon>
        <taxon>Gnathifera</taxon>
        <taxon>Rotifera</taxon>
        <taxon>Eurotatoria</taxon>
        <taxon>Monogononta</taxon>
        <taxon>Pseudotrocha</taxon>
        <taxon>Ploima</taxon>
        <taxon>Brachionidae</taxon>
        <taxon>Brachionus</taxon>
    </lineage>
</organism>
<dbReference type="AlphaFoldDB" id="A0A3M7RU72"/>
<gene>
    <name evidence="1" type="ORF">BpHYR1_013070</name>
</gene>
<keyword evidence="2" id="KW-1185">Reference proteome</keyword>
<name>A0A3M7RU72_BRAPC</name>
<dbReference type="EMBL" id="REGN01002621">
    <property type="protein sequence ID" value="RNA26999.1"/>
    <property type="molecule type" value="Genomic_DNA"/>
</dbReference>
<reference evidence="1 2" key="1">
    <citation type="journal article" date="2018" name="Sci. Rep.">
        <title>Genomic signatures of local adaptation to the degree of environmental predictability in rotifers.</title>
        <authorList>
            <person name="Franch-Gras L."/>
            <person name="Hahn C."/>
            <person name="Garcia-Roger E.M."/>
            <person name="Carmona M.J."/>
            <person name="Serra M."/>
            <person name="Gomez A."/>
        </authorList>
    </citation>
    <scope>NUCLEOTIDE SEQUENCE [LARGE SCALE GENOMIC DNA]</scope>
    <source>
        <strain evidence="1">HYR1</strain>
    </source>
</reference>
<evidence type="ECO:0000313" key="1">
    <source>
        <dbReference type="EMBL" id="RNA26999.1"/>
    </source>
</evidence>
<comment type="caution">
    <text evidence="1">The sequence shown here is derived from an EMBL/GenBank/DDBJ whole genome shotgun (WGS) entry which is preliminary data.</text>
</comment>
<proteinExistence type="predicted"/>
<sequence>MELCMQKLRSTFLVNRENYECRCIISALKNRSEIQSNKLNIEFSLLSKLIFGPKKEFITQQHFEPYEL</sequence>
<evidence type="ECO:0000313" key="2">
    <source>
        <dbReference type="Proteomes" id="UP000276133"/>
    </source>
</evidence>